<dbReference type="OrthoDB" id="6513042at2759"/>
<organism evidence="1 2">
    <name type="scientific">Tolypocladium paradoxum</name>
    <dbReference type="NCBI Taxonomy" id="94208"/>
    <lineage>
        <taxon>Eukaryota</taxon>
        <taxon>Fungi</taxon>
        <taxon>Dikarya</taxon>
        <taxon>Ascomycota</taxon>
        <taxon>Pezizomycotina</taxon>
        <taxon>Sordariomycetes</taxon>
        <taxon>Hypocreomycetidae</taxon>
        <taxon>Hypocreales</taxon>
        <taxon>Ophiocordycipitaceae</taxon>
        <taxon>Tolypocladium</taxon>
    </lineage>
</organism>
<sequence>MQPAATVDPFQGTLSSWERRNAWARDEQRLNVMLSRRRCGLLIVGDINVPGVMGRVEVVSVVDRPWSRHSKHRKLPHSLSAMPEVVNASRLDVPGRDALR</sequence>
<evidence type="ECO:0008006" key="3">
    <source>
        <dbReference type="Google" id="ProtNLM"/>
    </source>
</evidence>
<reference evidence="1 2" key="1">
    <citation type="submission" date="2018-01" db="EMBL/GenBank/DDBJ databases">
        <title>Harnessing the power of phylogenomics to disentangle the directionality and signatures of interkingdom host jumping in the parasitic fungal genus Tolypocladium.</title>
        <authorList>
            <person name="Quandt C.A."/>
            <person name="Patterson W."/>
            <person name="Spatafora J.W."/>
        </authorList>
    </citation>
    <scope>NUCLEOTIDE SEQUENCE [LARGE SCALE GENOMIC DNA]</scope>
    <source>
        <strain evidence="1 2">NRBC 100945</strain>
    </source>
</reference>
<dbReference type="Proteomes" id="UP000237481">
    <property type="component" value="Unassembled WGS sequence"/>
</dbReference>
<protein>
    <recommendedName>
        <fullName evidence="3">DNA2/NAM7 helicase-like C-terminal domain-containing protein</fullName>
    </recommendedName>
</protein>
<evidence type="ECO:0000313" key="1">
    <source>
        <dbReference type="EMBL" id="POR34315.1"/>
    </source>
</evidence>
<name>A0A2S4KVT7_9HYPO</name>
<gene>
    <name evidence="1" type="ORF">TPAR_05467</name>
</gene>
<dbReference type="EMBL" id="PKSG01000534">
    <property type="protein sequence ID" value="POR34315.1"/>
    <property type="molecule type" value="Genomic_DNA"/>
</dbReference>
<dbReference type="AlphaFoldDB" id="A0A2S4KVT7"/>
<proteinExistence type="predicted"/>
<accession>A0A2S4KVT7</accession>
<comment type="caution">
    <text evidence="1">The sequence shown here is derived from an EMBL/GenBank/DDBJ whole genome shotgun (WGS) entry which is preliminary data.</text>
</comment>
<keyword evidence="2" id="KW-1185">Reference proteome</keyword>
<evidence type="ECO:0000313" key="2">
    <source>
        <dbReference type="Proteomes" id="UP000237481"/>
    </source>
</evidence>